<dbReference type="AlphaFoldDB" id="A0A086Y0I9"/>
<proteinExistence type="predicted"/>
<sequence length="123" mass="13481">MDSRAILRIQDRTGRGPWRPGCASKWVDAWRTSQLPPIYDDVHDFRKIVSGAHGAGLHIGCAVRGMDGLGKWFSPMELSRLITQGFGVVDASGCDVLAETEHQLLIASKWPLSRLPMAQVAIA</sequence>
<gene>
    <name evidence="1" type="ORF">CN97_00820</name>
</gene>
<dbReference type="Proteomes" id="UP000028826">
    <property type="component" value="Unassembled WGS sequence"/>
</dbReference>
<evidence type="ECO:0000313" key="1">
    <source>
        <dbReference type="EMBL" id="KFI27789.1"/>
    </source>
</evidence>
<protein>
    <submittedName>
        <fullName evidence="1">Uncharacterized protein</fullName>
    </submittedName>
</protein>
<name>A0A086Y0I9_9RHOB</name>
<comment type="caution">
    <text evidence="1">The sequence shown here is derived from an EMBL/GenBank/DDBJ whole genome shotgun (WGS) entry which is preliminary data.</text>
</comment>
<keyword evidence="2" id="KW-1185">Reference proteome</keyword>
<reference evidence="1 2" key="1">
    <citation type="submission" date="2014-03" db="EMBL/GenBank/DDBJ databases">
        <title>Genome of Haematobacter massiliensis CCUG 47968.</title>
        <authorList>
            <person name="Wang D."/>
            <person name="Wang G."/>
        </authorList>
    </citation>
    <scope>NUCLEOTIDE SEQUENCE [LARGE SCALE GENOMIC DNA]</scope>
    <source>
        <strain evidence="1 2">CCUG 47968</strain>
    </source>
</reference>
<accession>A0A086Y0I9</accession>
<organism evidence="1 2">
    <name type="scientific">Haematobacter massiliensis</name>
    <dbReference type="NCBI Taxonomy" id="195105"/>
    <lineage>
        <taxon>Bacteria</taxon>
        <taxon>Pseudomonadati</taxon>
        <taxon>Pseudomonadota</taxon>
        <taxon>Alphaproteobacteria</taxon>
        <taxon>Rhodobacterales</taxon>
        <taxon>Paracoccaceae</taxon>
        <taxon>Haematobacter</taxon>
    </lineage>
</organism>
<dbReference type="EMBL" id="JGYG01000010">
    <property type="protein sequence ID" value="KFI27789.1"/>
    <property type="molecule type" value="Genomic_DNA"/>
</dbReference>
<dbReference type="STRING" id="195105.CN97_00820"/>
<evidence type="ECO:0000313" key="2">
    <source>
        <dbReference type="Proteomes" id="UP000028826"/>
    </source>
</evidence>